<feature type="compositionally biased region" description="Polar residues" evidence="1">
    <location>
        <begin position="13"/>
        <end position="27"/>
    </location>
</feature>
<feature type="region of interest" description="Disordered" evidence="1">
    <location>
        <begin position="1"/>
        <end position="48"/>
    </location>
</feature>
<dbReference type="AlphaFoldDB" id="A0A545VCR6"/>
<sequence>MQAQAKPIHSPSCRRQSSTPPSYQYGNYDNAFGRAYDRPAAPTKPYTTEGIIHRPQSTELLFSAKTWRCVPEIASTPLHQDGQDAADTQLRPSLFHKHDGGVLAALPKQKITETVRVASADEQVQRRAIRGVHFPIQTDNRVDCGFIITGTIHFITRSSMFEALPDAALYRCPNLRS</sequence>
<dbReference type="EMBL" id="SPUK01000002">
    <property type="protein sequence ID" value="TQV99500.1"/>
    <property type="molecule type" value="Genomic_DNA"/>
</dbReference>
<evidence type="ECO:0000313" key="2">
    <source>
        <dbReference type="EMBL" id="TQV99500.1"/>
    </source>
</evidence>
<evidence type="ECO:0000256" key="1">
    <source>
        <dbReference type="SAM" id="MobiDB-lite"/>
    </source>
</evidence>
<accession>A0A545VCR6</accession>
<proteinExistence type="predicted"/>
<evidence type="ECO:0000313" key="3">
    <source>
        <dbReference type="Proteomes" id="UP000315783"/>
    </source>
</evidence>
<name>A0A545VCR6_9HYPO</name>
<organism evidence="2 3">
    <name type="scientific">Cordyceps javanica</name>
    <dbReference type="NCBI Taxonomy" id="43265"/>
    <lineage>
        <taxon>Eukaryota</taxon>
        <taxon>Fungi</taxon>
        <taxon>Dikarya</taxon>
        <taxon>Ascomycota</taxon>
        <taxon>Pezizomycotina</taxon>
        <taxon>Sordariomycetes</taxon>
        <taxon>Hypocreomycetidae</taxon>
        <taxon>Hypocreales</taxon>
        <taxon>Cordycipitaceae</taxon>
        <taxon>Cordyceps</taxon>
    </lineage>
</organism>
<reference evidence="2 3" key="1">
    <citation type="journal article" date="2019" name="Appl. Microbiol. Biotechnol.">
        <title>Genome sequence of Isaria javanica and comparative genome analysis insights into family S53 peptidase evolution in fungal entomopathogens.</title>
        <authorList>
            <person name="Lin R."/>
            <person name="Zhang X."/>
            <person name="Xin B."/>
            <person name="Zou M."/>
            <person name="Gao Y."/>
            <person name="Qin F."/>
            <person name="Hu Q."/>
            <person name="Xie B."/>
            <person name="Cheng X."/>
        </authorList>
    </citation>
    <scope>NUCLEOTIDE SEQUENCE [LARGE SCALE GENOMIC DNA]</scope>
    <source>
        <strain evidence="2 3">IJ1G</strain>
    </source>
</reference>
<protein>
    <submittedName>
        <fullName evidence="2">Uncharacterized protein</fullName>
    </submittedName>
</protein>
<gene>
    <name evidence="2" type="ORF">IF1G_01715</name>
</gene>
<comment type="caution">
    <text evidence="2">The sequence shown here is derived from an EMBL/GenBank/DDBJ whole genome shotgun (WGS) entry which is preliminary data.</text>
</comment>
<keyword evidence="3" id="KW-1185">Reference proteome</keyword>
<dbReference type="Proteomes" id="UP000315783">
    <property type="component" value="Unassembled WGS sequence"/>
</dbReference>